<dbReference type="PANTHER" id="PTHR43478">
    <property type="entry name" value="NA+/H+ ANTIPORTER-RELATED"/>
    <property type="match status" value="1"/>
</dbReference>
<keyword evidence="4 6" id="KW-1133">Transmembrane helix</keyword>
<evidence type="ECO:0000259" key="7">
    <source>
        <dbReference type="Pfam" id="PF03553"/>
    </source>
</evidence>
<feature type="transmembrane region" description="Helical" evidence="6">
    <location>
        <begin position="15"/>
        <end position="33"/>
    </location>
</feature>
<reference evidence="8 9" key="1">
    <citation type="journal article" date="2009" name="Stand. Genomic Sci.">
        <title>Complete genome sequence of Kytococcus sedentarius type strain (541).</title>
        <authorList>
            <person name="Sims D."/>
            <person name="Brettin T."/>
            <person name="Detter J.C."/>
            <person name="Han C."/>
            <person name="Lapidus A."/>
            <person name="Copeland A."/>
            <person name="Glavina Del Rio T."/>
            <person name="Nolan M."/>
            <person name="Chen F."/>
            <person name="Lucas S."/>
            <person name="Tice H."/>
            <person name="Cheng J.F."/>
            <person name="Bruce D."/>
            <person name="Goodwin L."/>
            <person name="Pitluck S."/>
            <person name="Ovchinnikova G."/>
            <person name="Pati A."/>
            <person name="Ivanova N."/>
            <person name="Mavrommatis K."/>
            <person name="Chen A."/>
            <person name="Palaniappan K."/>
            <person name="D'haeseleer P."/>
            <person name="Chain P."/>
            <person name="Bristow J."/>
            <person name="Eisen J.A."/>
            <person name="Markowitz V."/>
            <person name="Hugenholtz P."/>
            <person name="Schneider S."/>
            <person name="Goker M."/>
            <person name="Pukall R."/>
            <person name="Kyrpides N.C."/>
            <person name="Klenk H.P."/>
        </authorList>
    </citation>
    <scope>NUCLEOTIDE SEQUENCE [LARGE SCALE GENOMIC DNA]</scope>
    <source>
        <strain evidence="9">ATCC 14392 / DSM 20547 / JCM 11482 / CCUG 33030 / NBRC 15357 / NCTC 11040 / CCM 314 / 541</strain>
    </source>
</reference>
<accession>C7NF22</accession>
<evidence type="ECO:0000313" key="9">
    <source>
        <dbReference type="Proteomes" id="UP000006666"/>
    </source>
</evidence>
<dbReference type="AlphaFoldDB" id="C7NF22"/>
<dbReference type="EMBL" id="CP001686">
    <property type="protein sequence ID" value="ACV05846.1"/>
    <property type="molecule type" value="Genomic_DNA"/>
</dbReference>
<feature type="transmembrane region" description="Helical" evidence="6">
    <location>
        <begin position="45"/>
        <end position="75"/>
    </location>
</feature>
<evidence type="ECO:0000313" key="8">
    <source>
        <dbReference type="EMBL" id="ACV05846.1"/>
    </source>
</evidence>
<feature type="transmembrane region" description="Helical" evidence="6">
    <location>
        <begin position="366"/>
        <end position="387"/>
    </location>
</feature>
<dbReference type="RefSeq" id="WP_012802261.1">
    <property type="nucleotide sequence ID" value="NC_013169.1"/>
</dbReference>
<name>C7NF22_KYTSD</name>
<dbReference type="InterPro" id="IPR018461">
    <property type="entry name" value="Na/H_Antiport_NhaC-like_C"/>
</dbReference>
<dbReference type="PANTHER" id="PTHR43478:SF1">
    <property type="entry name" value="NA+_H+ ANTIPORTER NHAC-LIKE C-TERMINAL DOMAIN-CONTAINING PROTEIN"/>
    <property type="match status" value="1"/>
</dbReference>
<feature type="transmembrane region" description="Helical" evidence="6">
    <location>
        <begin position="407"/>
        <end position="435"/>
    </location>
</feature>
<organism evidence="8 9">
    <name type="scientific">Kytococcus sedentarius (strain ATCC 14392 / DSM 20547 / JCM 11482 / CCUG 33030 / NBRC 15357 / NCTC 11040 / CCM 314 / 541)</name>
    <name type="common">Micrococcus sedentarius</name>
    <dbReference type="NCBI Taxonomy" id="478801"/>
    <lineage>
        <taxon>Bacteria</taxon>
        <taxon>Bacillati</taxon>
        <taxon>Actinomycetota</taxon>
        <taxon>Actinomycetes</taxon>
        <taxon>Micrococcales</taxon>
        <taxon>Kytococcaceae</taxon>
        <taxon>Kytococcus</taxon>
    </lineage>
</organism>
<proteinExistence type="predicted"/>
<dbReference type="GO" id="GO:0005886">
    <property type="term" value="C:plasma membrane"/>
    <property type="evidence" value="ECO:0007669"/>
    <property type="project" value="UniProtKB-SubCell"/>
</dbReference>
<evidence type="ECO:0000256" key="1">
    <source>
        <dbReference type="ARBA" id="ARBA00004651"/>
    </source>
</evidence>
<dbReference type="STRING" id="478801.Ksed_07900"/>
<feature type="transmembrane region" description="Helical" evidence="6">
    <location>
        <begin position="324"/>
        <end position="345"/>
    </location>
</feature>
<comment type="subcellular location">
    <subcellularLocation>
        <location evidence="1">Cell membrane</location>
        <topology evidence="1">Multi-pass membrane protein</topology>
    </subcellularLocation>
</comment>
<evidence type="ECO:0000256" key="4">
    <source>
        <dbReference type="ARBA" id="ARBA00022989"/>
    </source>
</evidence>
<keyword evidence="9" id="KW-1185">Reference proteome</keyword>
<keyword evidence="5 6" id="KW-0472">Membrane</keyword>
<evidence type="ECO:0000256" key="6">
    <source>
        <dbReference type="SAM" id="Phobius"/>
    </source>
</evidence>
<dbReference type="HOGENOM" id="CLU_018751_1_0_11"/>
<dbReference type="Pfam" id="PF03553">
    <property type="entry name" value="Na_H_antiporter"/>
    <property type="match status" value="1"/>
</dbReference>
<feature type="transmembrane region" description="Helical" evidence="6">
    <location>
        <begin position="279"/>
        <end position="304"/>
    </location>
</feature>
<feature type="transmembrane region" description="Helical" evidence="6">
    <location>
        <begin position="87"/>
        <end position="107"/>
    </location>
</feature>
<gene>
    <name evidence="8" type="ordered locus">Ksed_07900</name>
</gene>
<feature type="transmembrane region" description="Helical" evidence="6">
    <location>
        <begin position="517"/>
        <end position="535"/>
    </location>
</feature>
<feature type="domain" description="Na+/H+ antiporter NhaC-like C-terminal" evidence="7">
    <location>
        <begin position="179"/>
        <end position="512"/>
    </location>
</feature>
<feature type="transmembrane region" description="Helical" evidence="6">
    <location>
        <begin position="192"/>
        <end position="215"/>
    </location>
</feature>
<keyword evidence="2" id="KW-1003">Cell membrane</keyword>
<dbReference type="Proteomes" id="UP000006666">
    <property type="component" value="Chromosome"/>
</dbReference>
<feature type="transmembrane region" description="Helical" evidence="6">
    <location>
        <begin position="221"/>
        <end position="242"/>
    </location>
</feature>
<protein>
    <submittedName>
        <fullName evidence="8">Na+/H+ antiporter</fullName>
    </submittedName>
</protein>
<keyword evidence="3 6" id="KW-0812">Transmembrane</keyword>
<dbReference type="eggNOG" id="COG1757">
    <property type="taxonomic scope" value="Bacteria"/>
</dbReference>
<evidence type="ECO:0000256" key="2">
    <source>
        <dbReference type="ARBA" id="ARBA00022475"/>
    </source>
</evidence>
<evidence type="ECO:0000256" key="3">
    <source>
        <dbReference type="ARBA" id="ARBA00022692"/>
    </source>
</evidence>
<feature type="transmembrane region" description="Helical" evidence="6">
    <location>
        <begin position="128"/>
        <end position="148"/>
    </location>
</feature>
<evidence type="ECO:0000256" key="5">
    <source>
        <dbReference type="ARBA" id="ARBA00023136"/>
    </source>
</evidence>
<dbReference type="KEGG" id="kse:Ksed_07900"/>
<sequence>MTVLTADAPSAWLDAAPWLSLVPPLIAVGLVVATKRVMPSLGAGIIAAGLILFDGNPLEAARAIGTALLEIVWVVTGDPDERGFNDYNALIILFLFMLGVITAFITMSGGARAFAQWASGHIRTRRGAQGMAALLGVAIFIDDYFNALAVGQISKPVTDARKVSRAKLAYLIDSTAAPVCVLAPFSSWGAGIILLVAPIVAAAGLDHSALGAFLATVPLNYYAWVALVLVGLVVVLGVDAGPMLKEEERALRTGDAIDPSENPAGELTEDLPVKRPGRILGLIAPFLALTLGVVAALFITGYRAAVEAGVQSPSVLEMFENTQVTHSLAWGGLLGLVVAVGVYLAETAADGRFGGKEFGLGWLNGIRSMLPAVLVLVLAWVTAALISTLGTGEYLAGLVESSGLAAVWLPLVLFVVAAAIAFATGTSWGSFGILLPIGGEMLMGVDAPELVIPALGAVLAGAVLGDHCSPISDTTILSATGAGTSLPLHVNTQLPYALTGGVASALGYAVLAVTGNGLVGLVVAVGSVIAIVLGLRATGVARAARA</sequence>